<dbReference type="Pfam" id="PF24827">
    <property type="entry name" value="AstE_AspA_cat"/>
    <property type="match status" value="1"/>
</dbReference>
<keyword evidence="4" id="KW-0862">Zinc</keyword>
<dbReference type="InterPro" id="IPR053138">
    <property type="entry name" value="N-alpha-Ac-DABA_deacetylase"/>
</dbReference>
<evidence type="ECO:0000313" key="7">
    <source>
        <dbReference type="EMBL" id="CAB4752273.1"/>
    </source>
</evidence>
<evidence type="ECO:0000313" key="8">
    <source>
        <dbReference type="EMBL" id="CAB4856363.1"/>
    </source>
</evidence>
<evidence type="ECO:0000313" key="6">
    <source>
        <dbReference type="EMBL" id="CAB4664908.1"/>
    </source>
</evidence>
<dbReference type="InterPro" id="IPR055438">
    <property type="entry name" value="AstE_AspA_cat"/>
</dbReference>
<evidence type="ECO:0000256" key="1">
    <source>
        <dbReference type="ARBA" id="ARBA00001947"/>
    </source>
</evidence>
<dbReference type="Gene3D" id="3.40.630.10">
    <property type="entry name" value="Zn peptidases"/>
    <property type="match status" value="1"/>
</dbReference>
<dbReference type="EMBL" id="CAFBLE010000001">
    <property type="protein sequence ID" value="CAB4856363.1"/>
    <property type="molecule type" value="Genomic_DNA"/>
</dbReference>
<keyword evidence="2" id="KW-0479">Metal-binding</keyword>
<dbReference type="EMBL" id="CAEZZC010000011">
    <property type="protein sequence ID" value="CAB4752273.1"/>
    <property type="molecule type" value="Genomic_DNA"/>
</dbReference>
<dbReference type="PANTHER" id="PTHR37326:SF1">
    <property type="entry name" value="BLL3975 PROTEIN"/>
    <property type="match status" value="1"/>
</dbReference>
<dbReference type="GO" id="GO:0016811">
    <property type="term" value="F:hydrolase activity, acting on carbon-nitrogen (but not peptide) bonds, in linear amides"/>
    <property type="evidence" value="ECO:0007669"/>
    <property type="project" value="InterPro"/>
</dbReference>
<dbReference type="CDD" id="cd06254">
    <property type="entry name" value="M14_ASTE_ASPA-like"/>
    <property type="match status" value="1"/>
</dbReference>
<sequence>MPTRKVLTVASSEGISVDIPYFEVIGQRQGPTLTVLAGVHGAEYTSIAAAKEFVAQLDPSQVSGKLVVVPIVNILGFWARSAFVVPADGKNLNRSFPGKADGTFTEVLAHHIFQNFIVGSDYLLDMHAGDIPEALEPFTIFEESNVEDRSLVMASAYGLAHVIRQSTAVRVVAGSTCASAADIGIPAIIAESGQNGVLDRNAIDIHLAGVINLARTLGVLDGEPFAPRPLTTHDGWHWLRTNRAGWWNPLVATGARVKAGELLGTMSDLWGDVFAQITAPEAGTLLFQTSSPAVSADGLLVGLARD</sequence>
<dbReference type="EMBL" id="CAEZWT010000018">
    <property type="protein sequence ID" value="CAB4664908.1"/>
    <property type="molecule type" value="Genomic_DNA"/>
</dbReference>
<dbReference type="EMBL" id="CAFBQL010000010">
    <property type="protein sequence ID" value="CAB5063138.1"/>
    <property type="molecule type" value="Genomic_DNA"/>
</dbReference>
<dbReference type="GO" id="GO:0016788">
    <property type="term" value="F:hydrolase activity, acting on ester bonds"/>
    <property type="evidence" value="ECO:0007669"/>
    <property type="project" value="InterPro"/>
</dbReference>
<gene>
    <name evidence="6" type="ORF">UFOPK2289_00782</name>
    <name evidence="7" type="ORF">UFOPK2822_00884</name>
    <name evidence="8" type="ORF">UFOPK3346_00189</name>
    <name evidence="9" type="ORF">UFOPK3670_01400</name>
    <name evidence="10" type="ORF">UFOPK4308_01288</name>
</gene>
<comment type="cofactor">
    <cofactor evidence="1">
        <name>Zn(2+)</name>
        <dbReference type="ChEBI" id="CHEBI:29105"/>
    </cofactor>
</comment>
<dbReference type="GO" id="GO:0046872">
    <property type="term" value="F:metal ion binding"/>
    <property type="evidence" value="ECO:0007669"/>
    <property type="project" value="UniProtKB-KW"/>
</dbReference>
<proteinExistence type="predicted"/>
<feature type="domain" description="Succinylglutamate desuccinylase/Aspartoacylase catalytic" evidence="5">
    <location>
        <begin position="29"/>
        <end position="215"/>
    </location>
</feature>
<evidence type="ECO:0000313" key="10">
    <source>
        <dbReference type="EMBL" id="CAB5063138.1"/>
    </source>
</evidence>
<name>A0A6J7CMZ9_9ZZZZ</name>
<dbReference type="EMBL" id="CAFBMV010000015">
    <property type="protein sequence ID" value="CAB4932776.1"/>
    <property type="molecule type" value="Genomic_DNA"/>
</dbReference>
<dbReference type="InterPro" id="IPR043795">
    <property type="entry name" value="N-alpha-Ac-DABA-like"/>
</dbReference>
<evidence type="ECO:0000313" key="9">
    <source>
        <dbReference type="EMBL" id="CAB4932776.1"/>
    </source>
</evidence>
<dbReference type="SUPFAM" id="SSF53187">
    <property type="entry name" value="Zn-dependent exopeptidases"/>
    <property type="match status" value="1"/>
</dbReference>
<dbReference type="PIRSF" id="PIRSF039012">
    <property type="entry name" value="ASP"/>
    <property type="match status" value="1"/>
</dbReference>
<organism evidence="8">
    <name type="scientific">freshwater metagenome</name>
    <dbReference type="NCBI Taxonomy" id="449393"/>
    <lineage>
        <taxon>unclassified sequences</taxon>
        <taxon>metagenomes</taxon>
        <taxon>ecological metagenomes</taxon>
    </lineage>
</organism>
<evidence type="ECO:0000256" key="2">
    <source>
        <dbReference type="ARBA" id="ARBA00022723"/>
    </source>
</evidence>
<dbReference type="PANTHER" id="PTHR37326">
    <property type="entry name" value="BLL3975 PROTEIN"/>
    <property type="match status" value="1"/>
</dbReference>
<keyword evidence="3" id="KW-0378">Hydrolase</keyword>
<reference evidence="8" key="1">
    <citation type="submission" date="2020-05" db="EMBL/GenBank/DDBJ databases">
        <authorList>
            <person name="Chiriac C."/>
            <person name="Salcher M."/>
            <person name="Ghai R."/>
            <person name="Kavagutti S V."/>
        </authorList>
    </citation>
    <scope>NUCLEOTIDE SEQUENCE</scope>
</reference>
<accession>A0A6J7CMZ9</accession>
<evidence type="ECO:0000256" key="4">
    <source>
        <dbReference type="ARBA" id="ARBA00022833"/>
    </source>
</evidence>
<evidence type="ECO:0000256" key="3">
    <source>
        <dbReference type="ARBA" id="ARBA00022801"/>
    </source>
</evidence>
<evidence type="ECO:0000259" key="5">
    <source>
        <dbReference type="Pfam" id="PF24827"/>
    </source>
</evidence>
<protein>
    <submittedName>
        <fullName evidence="8">Unannotated protein</fullName>
    </submittedName>
</protein>
<dbReference type="AlphaFoldDB" id="A0A6J7CMZ9"/>